<accession>M0KBK8</accession>
<evidence type="ECO:0000313" key="2">
    <source>
        <dbReference type="Proteomes" id="UP000011687"/>
    </source>
</evidence>
<gene>
    <name evidence="1" type="ORF">C435_09239</name>
</gene>
<dbReference type="AlphaFoldDB" id="M0KBK8"/>
<dbReference type="EMBL" id="AOLS01000050">
    <property type="protein sequence ID" value="EMA18777.1"/>
    <property type="molecule type" value="Genomic_DNA"/>
</dbReference>
<name>M0KBK8_9EURY</name>
<keyword evidence="2" id="KW-1185">Reference proteome</keyword>
<sequence length="71" mass="8332">MSKLARQILKILEMQGNQMASVMYVIDRLESEKIHFSIAEFDDTVEQLRKDGAIRIKNSAAPRNNWQLQRR</sequence>
<comment type="caution">
    <text evidence="1">The sequence shown here is derived from an EMBL/GenBank/DDBJ whole genome shotgun (WGS) entry which is preliminary data.</text>
</comment>
<organism evidence="1 2">
    <name type="scientific">Haloarcula marismortui ATCC 33799</name>
    <dbReference type="NCBI Taxonomy" id="662475"/>
    <lineage>
        <taxon>Archaea</taxon>
        <taxon>Methanobacteriati</taxon>
        <taxon>Methanobacteriota</taxon>
        <taxon>Stenosarchaea group</taxon>
        <taxon>Halobacteria</taxon>
        <taxon>Halobacteriales</taxon>
        <taxon>Haloarculaceae</taxon>
        <taxon>Haloarcula</taxon>
    </lineage>
</organism>
<dbReference type="Proteomes" id="UP000011687">
    <property type="component" value="Unassembled WGS sequence"/>
</dbReference>
<proteinExistence type="predicted"/>
<evidence type="ECO:0000313" key="1">
    <source>
        <dbReference type="EMBL" id="EMA18777.1"/>
    </source>
</evidence>
<protein>
    <submittedName>
        <fullName evidence="1">Uncharacterized protein</fullName>
    </submittedName>
</protein>
<reference evidence="1 2" key="1">
    <citation type="journal article" date="2014" name="PLoS Genet.">
        <title>Phylogenetically driven sequencing of extremely halophilic archaea reveals strategies for static and dynamic osmo-response.</title>
        <authorList>
            <person name="Becker E.A."/>
            <person name="Seitzer P.M."/>
            <person name="Tritt A."/>
            <person name="Larsen D."/>
            <person name="Krusor M."/>
            <person name="Yao A.I."/>
            <person name="Wu D."/>
            <person name="Madern D."/>
            <person name="Eisen J.A."/>
            <person name="Darling A.E."/>
            <person name="Facciotti M.T."/>
        </authorList>
    </citation>
    <scope>NUCLEOTIDE SEQUENCE [LARGE SCALE GENOMIC DNA]</scope>
    <source>
        <strain evidence="1 2">ATCC 33799</strain>
    </source>
</reference>